<feature type="region of interest" description="Disordered" evidence="6">
    <location>
        <begin position="785"/>
        <end position="830"/>
    </location>
</feature>
<feature type="compositionally biased region" description="Polar residues" evidence="6">
    <location>
        <begin position="251"/>
        <end position="260"/>
    </location>
</feature>
<feature type="region of interest" description="Disordered" evidence="6">
    <location>
        <begin position="847"/>
        <end position="875"/>
    </location>
</feature>
<dbReference type="VEuPathDB" id="FungiDB:sr12332"/>
<feature type="compositionally biased region" description="Basic residues" evidence="6">
    <location>
        <begin position="852"/>
        <end position="870"/>
    </location>
</feature>
<dbReference type="eggNOG" id="ENOG502SW8D">
    <property type="taxonomic scope" value="Eukaryota"/>
</dbReference>
<evidence type="ECO:0000256" key="3">
    <source>
        <dbReference type="ARBA" id="ARBA00018915"/>
    </source>
</evidence>
<accession>E6ZT78</accession>
<dbReference type="PANTHER" id="PTHR21664">
    <property type="entry name" value="CHRONIC MYELOGENOUS LEUKEMIA TUMOR ANTIGEN 66"/>
    <property type="match status" value="1"/>
</dbReference>
<keyword evidence="7" id="KW-1133">Transmembrane helix</keyword>
<dbReference type="SUPFAM" id="SSF49764">
    <property type="entry name" value="HSP20-like chaperones"/>
    <property type="match status" value="1"/>
</dbReference>
<keyword evidence="10" id="KW-1185">Reference proteome</keyword>
<evidence type="ECO:0000256" key="5">
    <source>
        <dbReference type="ARBA" id="ARBA00023242"/>
    </source>
</evidence>
<feature type="domain" description="CS" evidence="8">
    <location>
        <begin position="8"/>
        <end position="95"/>
    </location>
</feature>
<organism evidence="9 10">
    <name type="scientific">Sporisorium reilianum (strain SRZ2)</name>
    <name type="common">Maize head smut fungus</name>
    <dbReference type="NCBI Taxonomy" id="999809"/>
    <lineage>
        <taxon>Eukaryota</taxon>
        <taxon>Fungi</taxon>
        <taxon>Dikarya</taxon>
        <taxon>Basidiomycota</taxon>
        <taxon>Ustilaginomycotina</taxon>
        <taxon>Ustilaginomycetes</taxon>
        <taxon>Ustilaginales</taxon>
        <taxon>Ustilaginaceae</taxon>
        <taxon>Sporisorium</taxon>
    </lineage>
</organism>
<name>E6ZT78_SPORE</name>
<feature type="compositionally biased region" description="Low complexity" evidence="6">
    <location>
        <begin position="232"/>
        <end position="250"/>
    </location>
</feature>
<feature type="compositionally biased region" description="Low complexity" evidence="6">
    <location>
        <begin position="88"/>
        <end position="101"/>
    </location>
</feature>
<dbReference type="AlphaFoldDB" id="E6ZT78"/>
<dbReference type="InterPro" id="IPR007052">
    <property type="entry name" value="CS_dom"/>
</dbReference>
<evidence type="ECO:0000256" key="6">
    <source>
        <dbReference type="SAM" id="MobiDB-lite"/>
    </source>
</evidence>
<dbReference type="EMBL" id="FQ311441">
    <property type="protein sequence ID" value="CBQ70435.1"/>
    <property type="molecule type" value="Genomic_DNA"/>
</dbReference>
<dbReference type="GO" id="GO:0005737">
    <property type="term" value="C:cytoplasm"/>
    <property type="evidence" value="ECO:0007669"/>
    <property type="project" value="UniProtKB-SubCell"/>
</dbReference>
<dbReference type="PANTHER" id="PTHR21664:SF1">
    <property type="entry name" value="NUDC DOMAIN-CONTAINING PROTEIN 1"/>
    <property type="match status" value="1"/>
</dbReference>
<evidence type="ECO:0000313" key="10">
    <source>
        <dbReference type="Proteomes" id="UP000008867"/>
    </source>
</evidence>
<feature type="compositionally biased region" description="Low complexity" evidence="6">
    <location>
        <begin position="652"/>
        <end position="670"/>
    </location>
</feature>
<keyword evidence="5" id="KW-0539">Nucleus</keyword>
<evidence type="ECO:0000259" key="8">
    <source>
        <dbReference type="PROSITE" id="PS51203"/>
    </source>
</evidence>
<evidence type="ECO:0000256" key="4">
    <source>
        <dbReference type="ARBA" id="ARBA00022490"/>
    </source>
</evidence>
<dbReference type="Proteomes" id="UP000008867">
    <property type="component" value="Chromosome 2"/>
</dbReference>
<feature type="compositionally biased region" description="Low complexity" evidence="6">
    <location>
        <begin position="821"/>
        <end position="830"/>
    </location>
</feature>
<dbReference type="Pfam" id="PF04969">
    <property type="entry name" value="CS"/>
    <property type="match status" value="1"/>
</dbReference>
<evidence type="ECO:0000256" key="7">
    <source>
        <dbReference type="SAM" id="Phobius"/>
    </source>
</evidence>
<keyword evidence="7" id="KW-0812">Transmembrane</keyword>
<feature type="compositionally biased region" description="Low complexity" evidence="6">
    <location>
        <begin position="182"/>
        <end position="192"/>
    </location>
</feature>
<feature type="compositionally biased region" description="Polar residues" evidence="6">
    <location>
        <begin position="115"/>
        <end position="132"/>
    </location>
</feature>
<feature type="compositionally biased region" description="Low complexity" evidence="6">
    <location>
        <begin position="138"/>
        <end position="149"/>
    </location>
</feature>
<feature type="compositionally biased region" description="Polar residues" evidence="6">
    <location>
        <begin position="692"/>
        <end position="704"/>
    </location>
</feature>
<feature type="region of interest" description="Disordered" evidence="6">
    <location>
        <begin position="640"/>
        <end position="714"/>
    </location>
</feature>
<dbReference type="HOGENOM" id="CLU_317153_0_0_1"/>
<dbReference type="OrthoDB" id="25149at2759"/>
<feature type="region of interest" description="Disordered" evidence="6">
    <location>
        <begin position="161"/>
        <end position="192"/>
    </location>
</feature>
<comment type="subcellular location">
    <subcellularLocation>
        <location evidence="2">Cytoplasm</location>
    </subcellularLocation>
    <subcellularLocation>
        <location evidence="1">Nucleus</location>
    </subcellularLocation>
</comment>
<proteinExistence type="predicted"/>
<evidence type="ECO:0000256" key="2">
    <source>
        <dbReference type="ARBA" id="ARBA00004496"/>
    </source>
</evidence>
<keyword evidence="4" id="KW-0963">Cytoplasm</keyword>
<feature type="compositionally biased region" description="Basic residues" evidence="6">
    <location>
        <begin position="809"/>
        <end position="818"/>
    </location>
</feature>
<evidence type="ECO:0000256" key="1">
    <source>
        <dbReference type="ARBA" id="ARBA00004123"/>
    </source>
</evidence>
<dbReference type="PROSITE" id="PS51203">
    <property type="entry name" value="CS"/>
    <property type="match status" value="1"/>
</dbReference>
<evidence type="ECO:0000313" key="9">
    <source>
        <dbReference type="EMBL" id="CBQ70435.1"/>
    </source>
</evidence>
<protein>
    <recommendedName>
        <fullName evidence="3">NudC domain-containing protein 1</fullName>
    </recommendedName>
</protein>
<gene>
    <name evidence="9" type="ORF">sr12332</name>
</gene>
<dbReference type="InterPro" id="IPR008978">
    <property type="entry name" value="HSP20-like_chaperone"/>
</dbReference>
<feature type="region of interest" description="Disordered" evidence="6">
    <location>
        <begin position="205"/>
        <end position="265"/>
    </location>
</feature>
<sequence>MRNRNEAGPLYGWTFHQSHDQATVLFLVPHAVSANDLDIRIATDHVSASIPNHPPILHAKLYGRVNTDTSTWRIADRDRARKRRSRSLVRSSQPTTSTSGSGSAGGPDRRRTQHNLHQTRTAEPSETISSGSHVRVESSTPSQSSLSASVVSLQSGSSYEVLSHSTPSTVPLHSAGPSTEWSSGSSDLGSSDSAEAGLIQSMVLSDPGDLSRRGDEAAAPFQSTGSSDLRRSQSISDLASSSSPVPGPSVTQSEAPQASPRSGPPEVRLVTVHLDKIDTGIWPLLVVGPAPLESSTLSTRLARLLESDLPRSGLITETFIHDRIQHRRNVRQERQQRSAAQLQLNQALEEALSAFEGGDRVLAAIRSGIDPLTYHTSLRGRFDEASRNSMDSDEDYGPNTSTLSINTIGSDESATVLGSRVASLSSTSVDLHRARASAADATEDDAEREEDDEILEAWRELEALARYNMDPTTLSLIGLQFANGYTTQRASSLSAQLSRTPSSGIPDAFEYFARAWRAADVSLATERLVQDFLPLLPTAPQGAATPDQAGQHARIAETFEASLNVGALPPTIDVVADALRAVLHSHSYMSHRQRLVASLGGPKALARLYVSYARLHLPSLASNRSPLAFPYGQLTSPFVSGGHGAMSQPGQPRRISSRKPTSSTSSRTPSLASLTFGGVEGDVASPAKGTRAPNSPTIAESSRGVSPDYAAGPADTGRLDFSDFHMHTDHSTASQPPAFYFLREACLLDSDVADQISSEEWREALNLAAEHEQRRMSERDALAQAEEMGSMAGDSESGELAFESDSEAHRRRMQRRSTLRAAHSSASSASGKGGLFKLAWLKDADATESGRKRSGKAPRRTDKSKRRKERSSRAHQDAGVINFVSGAALLGVALAGSVAVLGWWRRTSAALNSSAA</sequence>
<feature type="compositionally biased region" description="Polar residues" evidence="6">
    <location>
        <begin position="163"/>
        <end position="181"/>
    </location>
</feature>
<feature type="region of interest" description="Disordered" evidence="6">
    <location>
        <begin position="77"/>
        <end position="149"/>
    </location>
</feature>
<dbReference type="GO" id="GO:0005634">
    <property type="term" value="C:nucleus"/>
    <property type="evidence" value="ECO:0007669"/>
    <property type="project" value="UniProtKB-SubCell"/>
</dbReference>
<dbReference type="InterPro" id="IPR037895">
    <property type="entry name" value="NUDCD1"/>
</dbReference>
<feature type="region of interest" description="Disordered" evidence="6">
    <location>
        <begin position="386"/>
        <end position="405"/>
    </location>
</feature>
<keyword evidence="7" id="KW-0472">Membrane</keyword>
<feature type="transmembrane region" description="Helical" evidence="7">
    <location>
        <begin position="880"/>
        <end position="904"/>
    </location>
</feature>
<dbReference type="Gene3D" id="2.60.40.790">
    <property type="match status" value="1"/>
</dbReference>
<reference evidence="9 10" key="1">
    <citation type="journal article" date="2010" name="Science">
        <title>Pathogenicity determinants in smut fungi revealed by genome comparison.</title>
        <authorList>
            <person name="Schirawski J."/>
            <person name="Mannhaupt G."/>
            <person name="Muench K."/>
            <person name="Brefort T."/>
            <person name="Schipper K."/>
            <person name="Doehlemann G."/>
            <person name="Di Stasio M."/>
            <person name="Roessel N."/>
            <person name="Mendoza-Mendoza A."/>
            <person name="Pester D."/>
            <person name="Mueller O."/>
            <person name="Winterberg B."/>
            <person name="Meyer E."/>
            <person name="Ghareeb H."/>
            <person name="Wollenberg T."/>
            <person name="Muensterkoetter M."/>
            <person name="Wong P."/>
            <person name="Walter M."/>
            <person name="Stukenbrock E."/>
            <person name="Gueldener U."/>
            <person name="Kahmann R."/>
        </authorList>
    </citation>
    <scope>NUCLEOTIDE SEQUENCE [LARGE SCALE GENOMIC DNA]</scope>
    <source>
        <strain evidence="10">SRZ2</strain>
    </source>
</reference>